<keyword evidence="4 6" id="KW-1133">Transmembrane helix</keyword>
<keyword evidence="2" id="KW-1003">Cell membrane</keyword>
<keyword evidence="8" id="KW-1185">Reference proteome</keyword>
<dbReference type="AlphaFoldDB" id="A0AAQ3VUN3"/>
<dbReference type="PANTHER" id="PTHR30250">
    <property type="entry name" value="PST FAMILY PREDICTED COLANIC ACID TRANSPORTER"/>
    <property type="match status" value="1"/>
</dbReference>
<feature type="transmembrane region" description="Helical" evidence="6">
    <location>
        <begin position="377"/>
        <end position="398"/>
    </location>
</feature>
<protein>
    <recommendedName>
        <fullName evidence="9">Polysaccharide biosynthesis protein C-terminal domain-containing protein</fullName>
    </recommendedName>
</protein>
<dbReference type="RefSeq" id="WP_339102055.1">
    <property type="nucleotide sequence ID" value="NZ_CP147247.1"/>
</dbReference>
<feature type="transmembrane region" description="Helical" evidence="6">
    <location>
        <begin position="161"/>
        <end position="179"/>
    </location>
</feature>
<keyword evidence="3 6" id="KW-0812">Transmembrane</keyword>
<evidence type="ECO:0000256" key="6">
    <source>
        <dbReference type="SAM" id="Phobius"/>
    </source>
</evidence>
<feature type="transmembrane region" description="Helical" evidence="6">
    <location>
        <begin position="216"/>
        <end position="233"/>
    </location>
</feature>
<organism evidence="7 8">
    <name type="scientific">Candidatus Enterococcus clewellii</name>
    <dbReference type="NCBI Taxonomy" id="1834193"/>
    <lineage>
        <taxon>Bacteria</taxon>
        <taxon>Bacillati</taxon>
        <taxon>Bacillota</taxon>
        <taxon>Bacilli</taxon>
        <taxon>Lactobacillales</taxon>
        <taxon>Enterococcaceae</taxon>
        <taxon>Enterococcus</taxon>
    </lineage>
</organism>
<gene>
    <name evidence="7" type="ORF">A5888_002029</name>
</gene>
<evidence type="ECO:0000256" key="2">
    <source>
        <dbReference type="ARBA" id="ARBA00022475"/>
    </source>
</evidence>
<reference evidence="7" key="2">
    <citation type="submission" date="2024-03" db="EMBL/GenBank/DDBJ databases">
        <title>The Genome Sequence of Enterococcus sp. DIV0242b.</title>
        <authorList>
            <consortium name="The Broad Institute Genomics Platform"/>
            <consortium name="The Broad Institute Microbial Omics Core"/>
            <consortium name="The Broad Institute Genomic Center for Infectious Diseases"/>
            <person name="Earl A."/>
            <person name="Manson A."/>
            <person name="Gilmore M."/>
            <person name="Schwartman J."/>
            <person name="Shea T."/>
            <person name="Abouelleil A."/>
            <person name="Cao P."/>
            <person name="Chapman S."/>
            <person name="Cusick C."/>
            <person name="Young S."/>
            <person name="Neafsey D."/>
            <person name="Nusbaum C."/>
            <person name="Birren B."/>
        </authorList>
    </citation>
    <scope>NUCLEOTIDE SEQUENCE</scope>
    <source>
        <strain evidence="7">9E7_DIV0242</strain>
    </source>
</reference>
<evidence type="ECO:0000256" key="1">
    <source>
        <dbReference type="ARBA" id="ARBA00004651"/>
    </source>
</evidence>
<proteinExistence type="predicted"/>
<evidence type="ECO:0008006" key="9">
    <source>
        <dbReference type="Google" id="ProtNLM"/>
    </source>
</evidence>
<comment type="subcellular location">
    <subcellularLocation>
        <location evidence="1">Cell membrane</location>
        <topology evidence="1">Multi-pass membrane protein</topology>
    </subcellularLocation>
</comment>
<evidence type="ECO:0000313" key="7">
    <source>
        <dbReference type="EMBL" id="WYJ90272.1"/>
    </source>
</evidence>
<dbReference type="GO" id="GO:0005886">
    <property type="term" value="C:plasma membrane"/>
    <property type="evidence" value="ECO:0007669"/>
    <property type="project" value="UniProtKB-SubCell"/>
</dbReference>
<feature type="transmembrane region" description="Helical" evidence="6">
    <location>
        <begin position="40"/>
        <end position="63"/>
    </location>
</feature>
<accession>A0AAQ3VUN3</accession>
<dbReference type="Proteomes" id="UP000195141">
    <property type="component" value="Chromosome"/>
</dbReference>
<feature type="transmembrane region" description="Helical" evidence="6">
    <location>
        <begin position="404"/>
        <end position="422"/>
    </location>
</feature>
<feature type="transmembrane region" description="Helical" evidence="6">
    <location>
        <begin position="125"/>
        <end position="149"/>
    </location>
</feature>
<evidence type="ECO:0000313" key="8">
    <source>
        <dbReference type="Proteomes" id="UP000195141"/>
    </source>
</evidence>
<feature type="transmembrane region" description="Helical" evidence="6">
    <location>
        <begin position="313"/>
        <end position="331"/>
    </location>
</feature>
<dbReference type="Pfam" id="PF01943">
    <property type="entry name" value="Polysacc_synt"/>
    <property type="match status" value="1"/>
</dbReference>
<feature type="transmembrane region" description="Helical" evidence="6">
    <location>
        <begin position="185"/>
        <end position="204"/>
    </location>
</feature>
<reference evidence="7" key="1">
    <citation type="submission" date="2017-05" db="EMBL/GenBank/DDBJ databases">
        <authorList>
            <consortium name="The Broad Institute Genomics Platform"/>
            <consortium name="The Broad Institute Genomic Center for Infectious Diseases"/>
            <person name="Earl A."/>
            <person name="Manson A."/>
            <person name="Schwartman J."/>
            <person name="Gilmore M."/>
            <person name="Abouelleil A."/>
            <person name="Cao P."/>
            <person name="Chapman S."/>
            <person name="Cusick C."/>
            <person name="Shea T."/>
            <person name="Young S."/>
            <person name="Neafsey D."/>
            <person name="Nusbaum C."/>
            <person name="Birren B."/>
        </authorList>
    </citation>
    <scope>NUCLEOTIDE SEQUENCE</scope>
    <source>
        <strain evidence="7">9E7_DIV0242</strain>
    </source>
</reference>
<feature type="transmembrane region" description="Helical" evidence="6">
    <location>
        <begin position="245"/>
        <end position="264"/>
    </location>
</feature>
<feature type="transmembrane region" description="Helical" evidence="6">
    <location>
        <begin position="84"/>
        <end position="105"/>
    </location>
</feature>
<feature type="transmembrane region" description="Helical" evidence="6">
    <location>
        <begin position="12"/>
        <end position="34"/>
    </location>
</feature>
<dbReference type="InterPro" id="IPR002797">
    <property type="entry name" value="Polysacc_synth"/>
</dbReference>
<feature type="transmembrane region" description="Helical" evidence="6">
    <location>
        <begin position="343"/>
        <end position="365"/>
    </location>
</feature>
<evidence type="ECO:0000256" key="4">
    <source>
        <dbReference type="ARBA" id="ARBA00022989"/>
    </source>
</evidence>
<sequence length="505" mass="57597">MTQRKIGIMLSYSNLIAKNLVMFLYTPLLLRLLGQSEYGIYQMVNSVMTSLSLFSLGFGSSYIRFFTRSKLKGDKDQVEKVNGMYLLVFLFMGFLAVLGGVILILNVNNLYGKTLTSTELNTAKYLMILMVINIGLTFPNSVFDCNIMASEQFKFQYSRQLFQTIVAPVLTIPLLLFGFKSLAIVFIQTALTLLFLFLNARFAISKLGMKFQFKNLDFSLLKEVSIFSFYIFLNQIVDQVNWNVPNFLLGIFAGAKSVAIFAVANQIKMIFMSMSTSFSSVFIPQINRIASEESVDNNKQLTTVMTKVGRFQAIILLYILGGFILLGKFFIEVWAGKGYAEAYYISLLIILPLFVPLIQNVGIDIQRAKNMHRFRSILYTAFAVLNVIITITTINLWGTVGATFGTLTTMILCNGLIMNWYYQKKVRLNMVFFWKSILPLFLPFLFSTVLMSILKIFISVNSLLNFCIYGIVYSLLFFSIYYFFSMNNTEKDLVQATLERMKGRK</sequence>
<keyword evidence="5 6" id="KW-0472">Membrane</keyword>
<dbReference type="PANTHER" id="PTHR30250:SF26">
    <property type="entry name" value="PSMA PROTEIN"/>
    <property type="match status" value="1"/>
</dbReference>
<feature type="transmembrane region" description="Helical" evidence="6">
    <location>
        <begin position="434"/>
        <end position="457"/>
    </location>
</feature>
<evidence type="ECO:0000256" key="5">
    <source>
        <dbReference type="ARBA" id="ARBA00023136"/>
    </source>
</evidence>
<feature type="transmembrane region" description="Helical" evidence="6">
    <location>
        <begin position="463"/>
        <end position="484"/>
    </location>
</feature>
<dbReference type="EMBL" id="CP147247">
    <property type="protein sequence ID" value="WYJ90272.1"/>
    <property type="molecule type" value="Genomic_DNA"/>
</dbReference>
<dbReference type="InterPro" id="IPR050833">
    <property type="entry name" value="Poly_Biosynth_Transport"/>
</dbReference>
<evidence type="ECO:0000256" key="3">
    <source>
        <dbReference type="ARBA" id="ARBA00022692"/>
    </source>
</evidence>
<name>A0AAQ3VUN3_9ENTE</name>